<name>A0AAD1V5F2_PLAAG</name>
<dbReference type="SUPFAM" id="SSF51569">
    <property type="entry name" value="Aldolase"/>
    <property type="match status" value="1"/>
</dbReference>
<dbReference type="InterPro" id="IPR013132">
    <property type="entry name" value="PseI/NeuA/B-like_N"/>
</dbReference>
<dbReference type="GO" id="GO:0047444">
    <property type="term" value="F:N-acylneuraminate-9-phosphate synthase activity"/>
    <property type="evidence" value="ECO:0007669"/>
    <property type="project" value="TreeGrafter"/>
</dbReference>
<dbReference type="SMART" id="SM00858">
    <property type="entry name" value="SAF"/>
    <property type="match status" value="1"/>
</dbReference>
<dbReference type="InterPro" id="IPR020030">
    <property type="entry name" value="Pseudaminic_synth_PseI"/>
</dbReference>
<keyword evidence="2" id="KW-0808">Transferase</keyword>
<dbReference type="EC" id="2.5.1.97" evidence="2"/>
<dbReference type="InterPro" id="IPR057736">
    <property type="entry name" value="SAF_PseI/NeuA/NeuB"/>
</dbReference>
<dbReference type="CDD" id="cd11615">
    <property type="entry name" value="SAF_NeuB_like"/>
    <property type="match status" value="1"/>
</dbReference>
<gene>
    <name evidence="2" type="primary">pseI</name>
    <name evidence="2" type="ORF">PANO66_01779</name>
</gene>
<dbReference type="Pfam" id="PF08666">
    <property type="entry name" value="SAF"/>
    <property type="match status" value="1"/>
</dbReference>
<dbReference type="SUPFAM" id="SSF51269">
    <property type="entry name" value="AFP III-like domain"/>
    <property type="match status" value="1"/>
</dbReference>
<dbReference type="Gene3D" id="3.90.1210.10">
    <property type="entry name" value="Antifreeze-like/N-acetylneuraminic acid synthase C-terminal domain"/>
    <property type="match status" value="1"/>
</dbReference>
<dbReference type="PANTHER" id="PTHR42966">
    <property type="entry name" value="N-ACETYLNEURAMINATE SYNTHASE"/>
    <property type="match status" value="1"/>
</dbReference>
<dbReference type="EMBL" id="LR882963">
    <property type="protein sequence ID" value="CAD5937871.1"/>
    <property type="molecule type" value="Genomic_DNA"/>
</dbReference>
<evidence type="ECO:0000313" key="3">
    <source>
        <dbReference type="Proteomes" id="UP001153761"/>
    </source>
</evidence>
<dbReference type="PROSITE" id="PS50844">
    <property type="entry name" value="AFP_LIKE"/>
    <property type="match status" value="1"/>
</dbReference>
<protein>
    <submittedName>
        <fullName evidence="2">Pseudaminic acid synthase</fullName>
        <ecNumber evidence="2">2.5.1.97</ecNumber>
    </submittedName>
</protein>
<dbReference type="InterPro" id="IPR013785">
    <property type="entry name" value="Aldolase_TIM"/>
</dbReference>
<dbReference type="Proteomes" id="UP001153761">
    <property type="component" value="Chromosome"/>
</dbReference>
<dbReference type="Pfam" id="PF03102">
    <property type="entry name" value="NeuB"/>
    <property type="match status" value="1"/>
</dbReference>
<proteinExistence type="predicted"/>
<dbReference type="AlphaFoldDB" id="A0AAD1V5F2"/>
<dbReference type="PANTHER" id="PTHR42966:SF2">
    <property type="entry name" value="PSEUDAMINIC ACID SYNTHASE"/>
    <property type="match status" value="1"/>
</dbReference>
<evidence type="ECO:0000259" key="1">
    <source>
        <dbReference type="PROSITE" id="PS50844"/>
    </source>
</evidence>
<accession>A0AAD1V5F2</accession>
<organism evidence="2 3">
    <name type="scientific">Planktothrix agardhii</name>
    <name type="common">Oscillatoria agardhii</name>
    <dbReference type="NCBI Taxonomy" id="1160"/>
    <lineage>
        <taxon>Bacteria</taxon>
        <taxon>Bacillati</taxon>
        <taxon>Cyanobacteriota</taxon>
        <taxon>Cyanophyceae</taxon>
        <taxon>Oscillatoriophycideae</taxon>
        <taxon>Oscillatoriales</taxon>
        <taxon>Microcoleaceae</taxon>
        <taxon>Planktothrix</taxon>
    </lineage>
</organism>
<dbReference type="InterPro" id="IPR036732">
    <property type="entry name" value="AFP_Neu5c_C_sf"/>
</dbReference>
<dbReference type="InterPro" id="IPR051690">
    <property type="entry name" value="PseI-like"/>
</dbReference>
<dbReference type="Gene3D" id="3.20.20.70">
    <property type="entry name" value="Aldolase class I"/>
    <property type="match status" value="1"/>
</dbReference>
<reference evidence="2" key="1">
    <citation type="submission" date="2020-09" db="EMBL/GenBank/DDBJ databases">
        <authorList>
            <person name="Blom J."/>
        </authorList>
    </citation>
    <scope>NUCLEOTIDE SEQUENCE</scope>
    <source>
        <strain evidence="2">No.66</strain>
    </source>
</reference>
<dbReference type="InterPro" id="IPR006190">
    <property type="entry name" value="SAF_AFP_Neu5Ac"/>
</dbReference>
<sequence>MPKPILIADKRVGNTFPPFIIAEMSGNHNQSLERALEIVEAAAKTGAHALKLQTYTADTMTLDIKEGEFFIDDPNSLWYGYSLHELYQQAHTPWEWHEPIFKRCKELGIIGFSTPFDNTAVDFLESLDVPCYKIASFENTDLPLIRKVASTGKPMIISTGMATVAELDEMVRSAREAGCQDLVLLKCTSTYPATPENSNLLTIPHLEELFGVEVGLSDHTMGVGVAVASVALGATVIEKHFTLRRADGGVDSAFSMEPAEMTQLVVESERAWQALGQIQYGFTDAEKKSLMFRRSLYVAKDMKAGEVFTPENLKAVRPGLGLPPKYYDVLVGQAVKQDIQRGKPVTWDCLQQPDRVQR</sequence>
<dbReference type="GO" id="GO:0016051">
    <property type="term" value="P:carbohydrate biosynthetic process"/>
    <property type="evidence" value="ECO:0007669"/>
    <property type="project" value="InterPro"/>
</dbReference>
<dbReference type="NCBIfam" id="TIGR03586">
    <property type="entry name" value="PseI"/>
    <property type="match status" value="1"/>
</dbReference>
<evidence type="ECO:0000313" key="2">
    <source>
        <dbReference type="EMBL" id="CAD5937871.1"/>
    </source>
</evidence>
<feature type="domain" description="AFP-like" evidence="1">
    <location>
        <begin position="295"/>
        <end position="353"/>
    </location>
</feature>
<dbReference type="InterPro" id="IPR013974">
    <property type="entry name" value="SAF"/>
</dbReference>